<dbReference type="AlphaFoldDB" id="A0A0H4VS65"/>
<dbReference type="PATRIC" id="fig|1379910.4.peg.3497"/>
<dbReference type="KEGG" id="ruf:TH63_16030"/>
<dbReference type="Pfam" id="PF01872">
    <property type="entry name" value="RibD_C"/>
    <property type="match status" value="1"/>
</dbReference>
<protein>
    <submittedName>
        <fullName evidence="2">Dihydrofolate reductase</fullName>
    </submittedName>
</protein>
<sequence>MRQVILYIAMSLDGYIAGPEDNLDFLALVERPGEDYGYVDFQHNIDTVIWGRRTYEKVLNFIPAYLHQDKKVYVLSRTKTGQEGHVEFYGGDLKQLITTLKQQPGQHIYCDGGAEAVTALLQEKLLDTLVISVIPHLLGGGIRLFKDGRPEQGITLTKSLTFPSGLVQLWYACQPENPKNE</sequence>
<dbReference type="PANTHER" id="PTHR38011">
    <property type="entry name" value="DIHYDROFOLATE REDUCTASE FAMILY PROTEIN (AFU_ORTHOLOGUE AFUA_8G06820)"/>
    <property type="match status" value="1"/>
</dbReference>
<dbReference type="GO" id="GO:0009231">
    <property type="term" value="P:riboflavin biosynthetic process"/>
    <property type="evidence" value="ECO:0007669"/>
    <property type="project" value="InterPro"/>
</dbReference>
<reference evidence="2 3" key="1">
    <citation type="submission" date="2015-01" db="EMBL/GenBank/DDBJ databases">
        <title>Rufibacter sp./DG31D/ whole genome sequencing.</title>
        <authorList>
            <person name="Kim M.K."/>
            <person name="Srinivasan S."/>
            <person name="Lee J.-J."/>
        </authorList>
    </citation>
    <scope>NUCLEOTIDE SEQUENCE [LARGE SCALE GENOMIC DNA]</scope>
    <source>
        <strain evidence="2 3">DG31D</strain>
    </source>
</reference>
<keyword evidence="3" id="KW-1185">Reference proteome</keyword>
<dbReference type="EMBL" id="CP010777">
    <property type="protein sequence ID" value="AKQ46792.1"/>
    <property type="molecule type" value="Genomic_DNA"/>
</dbReference>
<dbReference type="RefSeq" id="WP_048921835.1">
    <property type="nucleotide sequence ID" value="NZ_CP010777.1"/>
</dbReference>
<dbReference type="InterPro" id="IPR050765">
    <property type="entry name" value="Riboflavin_Biosynth_HTPR"/>
</dbReference>
<dbReference type="Proteomes" id="UP000036458">
    <property type="component" value="Chromosome"/>
</dbReference>
<organism evidence="2 3">
    <name type="scientific">Rufibacter radiotolerans</name>
    <dbReference type="NCBI Taxonomy" id="1379910"/>
    <lineage>
        <taxon>Bacteria</taxon>
        <taxon>Pseudomonadati</taxon>
        <taxon>Bacteroidota</taxon>
        <taxon>Cytophagia</taxon>
        <taxon>Cytophagales</taxon>
        <taxon>Hymenobacteraceae</taxon>
        <taxon>Rufibacter</taxon>
    </lineage>
</organism>
<gene>
    <name evidence="2" type="ORF">TH63_16030</name>
</gene>
<proteinExistence type="predicted"/>
<feature type="domain" description="Bacterial bifunctional deaminase-reductase C-terminal" evidence="1">
    <location>
        <begin position="3"/>
        <end position="167"/>
    </location>
</feature>
<dbReference type="SUPFAM" id="SSF53597">
    <property type="entry name" value="Dihydrofolate reductase-like"/>
    <property type="match status" value="1"/>
</dbReference>
<dbReference type="Gene3D" id="3.40.430.10">
    <property type="entry name" value="Dihydrofolate Reductase, subunit A"/>
    <property type="match status" value="1"/>
</dbReference>
<dbReference type="STRING" id="1379910.TH63_16030"/>
<evidence type="ECO:0000259" key="1">
    <source>
        <dbReference type="Pfam" id="PF01872"/>
    </source>
</evidence>
<dbReference type="GO" id="GO:0008703">
    <property type="term" value="F:5-amino-6-(5-phosphoribosylamino)uracil reductase activity"/>
    <property type="evidence" value="ECO:0007669"/>
    <property type="project" value="InterPro"/>
</dbReference>
<dbReference type="OrthoDB" id="195113at2"/>
<accession>A0A0H4VS65</accession>
<evidence type="ECO:0000313" key="2">
    <source>
        <dbReference type="EMBL" id="AKQ46792.1"/>
    </source>
</evidence>
<dbReference type="InterPro" id="IPR002734">
    <property type="entry name" value="RibDG_C"/>
</dbReference>
<dbReference type="PANTHER" id="PTHR38011:SF11">
    <property type="entry name" value="2,5-DIAMINO-6-RIBOSYLAMINO-4(3H)-PYRIMIDINONE 5'-PHOSPHATE REDUCTASE"/>
    <property type="match status" value="1"/>
</dbReference>
<name>A0A0H4VS65_9BACT</name>
<evidence type="ECO:0000313" key="3">
    <source>
        <dbReference type="Proteomes" id="UP000036458"/>
    </source>
</evidence>
<dbReference type="InterPro" id="IPR024072">
    <property type="entry name" value="DHFR-like_dom_sf"/>
</dbReference>